<feature type="compositionally biased region" description="Low complexity" evidence="1">
    <location>
        <begin position="57"/>
        <end position="87"/>
    </location>
</feature>
<sequence length="151" mass="15962">MPILHCQIAHGLEEKAQKTIYLCSSAMRMAGLRELSVLRSSPCSQQQCQPAPPPLQSNPSPSSVAAAASPSHAGCSSSQIRSRNSLSEPRTVATNARHCGRHRPESSAEHPHHLKAPPFPEEAKRSAGAGKLGSGQPTEQACGEAEAGRRN</sequence>
<feature type="region of interest" description="Disordered" evidence="1">
    <location>
        <begin position="43"/>
        <end position="151"/>
    </location>
</feature>
<accession>C0PLY7</accession>
<reference evidence="2" key="1">
    <citation type="journal article" date="2009" name="PLoS Genet.">
        <title>Sequencing, mapping, and analysis of 27,455 maize full-length cDNAs.</title>
        <authorList>
            <person name="Soderlund C."/>
            <person name="Descour A."/>
            <person name="Kudrna D."/>
            <person name="Bomhoff M."/>
            <person name="Boyd L."/>
            <person name="Currie J."/>
            <person name="Angelova A."/>
            <person name="Collura K."/>
            <person name="Wissotski M."/>
            <person name="Ashley E."/>
            <person name="Morrow D."/>
            <person name="Fernandes J."/>
            <person name="Walbot V."/>
            <person name="Yu Y."/>
        </authorList>
    </citation>
    <scope>NUCLEOTIDE SEQUENCE</scope>
    <source>
        <strain evidence="2">B73</strain>
    </source>
</reference>
<evidence type="ECO:0000256" key="1">
    <source>
        <dbReference type="SAM" id="MobiDB-lite"/>
    </source>
</evidence>
<reference evidence="2" key="2">
    <citation type="submission" date="2012-06" db="EMBL/GenBank/DDBJ databases">
        <authorList>
            <person name="Yu Y."/>
            <person name="Currie J."/>
            <person name="Lomeli R."/>
            <person name="Angelova A."/>
            <person name="Collura K."/>
            <person name="Wissotski M."/>
            <person name="Campos D."/>
            <person name="Kudrna D."/>
            <person name="Golser W."/>
            <person name="Ashely E."/>
            <person name="Descour A."/>
            <person name="Fernandes J."/>
            <person name="Soderlund C."/>
            <person name="Walbot V."/>
        </authorList>
    </citation>
    <scope>NUCLEOTIDE SEQUENCE</scope>
    <source>
        <strain evidence="2">B73</strain>
    </source>
</reference>
<proteinExistence type="evidence at transcript level"/>
<dbReference type="EMBL" id="BT069306">
    <property type="protein sequence ID" value="ACN36203.1"/>
    <property type="molecule type" value="mRNA"/>
</dbReference>
<feature type="compositionally biased region" description="Basic and acidic residues" evidence="1">
    <location>
        <begin position="102"/>
        <end position="111"/>
    </location>
</feature>
<protein>
    <submittedName>
        <fullName evidence="2">Uncharacterized protein</fullName>
    </submittedName>
</protein>
<name>C0PLY7_MAIZE</name>
<evidence type="ECO:0000313" key="2">
    <source>
        <dbReference type="EMBL" id="ACN36203.1"/>
    </source>
</evidence>
<dbReference type="HOGENOM" id="CLU_1734159_0_0_1"/>
<dbReference type="AlphaFoldDB" id="C0PLY7"/>
<organism evidence="2">
    <name type="scientific">Zea mays</name>
    <name type="common">Maize</name>
    <dbReference type="NCBI Taxonomy" id="4577"/>
    <lineage>
        <taxon>Eukaryota</taxon>
        <taxon>Viridiplantae</taxon>
        <taxon>Streptophyta</taxon>
        <taxon>Embryophyta</taxon>
        <taxon>Tracheophyta</taxon>
        <taxon>Spermatophyta</taxon>
        <taxon>Magnoliopsida</taxon>
        <taxon>Liliopsida</taxon>
        <taxon>Poales</taxon>
        <taxon>Poaceae</taxon>
        <taxon>PACMAD clade</taxon>
        <taxon>Panicoideae</taxon>
        <taxon>Andropogonodae</taxon>
        <taxon>Andropogoneae</taxon>
        <taxon>Tripsacinae</taxon>
        <taxon>Zea</taxon>
    </lineage>
</organism>